<evidence type="ECO:0000256" key="3">
    <source>
        <dbReference type="SAM" id="SignalP"/>
    </source>
</evidence>
<dbReference type="AlphaFoldDB" id="A0AAV5LVC2"/>
<gene>
    <name evidence="4" type="ORF">SLEP1_g48998</name>
</gene>
<keyword evidence="5" id="KW-1185">Reference proteome</keyword>
<dbReference type="PANTHER" id="PTHR23201:SF45">
    <property type="entry name" value="SNAKIN-2-LIKE"/>
    <property type="match status" value="1"/>
</dbReference>
<organism evidence="4 5">
    <name type="scientific">Rubroshorea leprosula</name>
    <dbReference type="NCBI Taxonomy" id="152421"/>
    <lineage>
        <taxon>Eukaryota</taxon>
        <taxon>Viridiplantae</taxon>
        <taxon>Streptophyta</taxon>
        <taxon>Embryophyta</taxon>
        <taxon>Tracheophyta</taxon>
        <taxon>Spermatophyta</taxon>
        <taxon>Magnoliopsida</taxon>
        <taxon>eudicotyledons</taxon>
        <taxon>Gunneridae</taxon>
        <taxon>Pentapetalae</taxon>
        <taxon>rosids</taxon>
        <taxon>malvids</taxon>
        <taxon>Malvales</taxon>
        <taxon>Dipterocarpaceae</taxon>
        <taxon>Rubroshorea</taxon>
    </lineage>
</organism>
<accession>A0AAV5LVC2</accession>
<dbReference type="EMBL" id="BPVZ01000150">
    <property type="protein sequence ID" value="GKV41466.1"/>
    <property type="molecule type" value="Genomic_DNA"/>
</dbReference>
<dbReference type="GO" id="GO:0009740">
    <property type="term" value="P:gibberellic acid mediated signaling pathway"/>
    <property type="evidence" value="ECO:0007669"/>
    <property type="project" value="UniProtKB-KW"/>
</dbReference>
<evidence type="ECO:0000256" key="2">
    <source>
        <dbReference type="ARBA" id="ARBA00022941"/>
    </source>
</evidence>
<comment type="caution">
    <text evidence="4">The sequence shown here is derived from an EMBL/GenBank/DDBJ whole genome shotgun (WGS) entry which is preliminary data.</text>
</comment>
<name>A0AAV5LVC2_9ROSI</name>
<dbReference type="Proteomes" id="UP001054252">
    <property type="component" value="Unassembled WGS sequence"/>
</dbReference>
<feature type="chain" id="PRO_5043921458" evidence="3">
    <location>
        <begin position="25"/>
        <end position="104"/>
    </location>
</feature>
<keyword evidence="3" id="KW-0732">Signal</keyword>
<feature type="signal peptide" evidence="3">
    <location>
        <begin position="1"/>
        <end position="24"/>
    </location>
</feature>
<evidence type="ECO:0000256" key="1">
    <source>
        <dbReference type="ARBA" id="ARBA00010582"/>
    </source>
</evidence>
<keyword evidence="2" id="KW-0939">Gibberellin signaling pathway</keyword>
<evidence type="ECO:0000313" key="4">
    <source>
        <dbReference type="EMBL" id="GKV41466.1"/>
    </source>
</evidence>
<proteinExistence type="inferred from homology"/>
<dbReference type="Pfam" id="PF02704">
    <property type="entry name" value="GASA"/>
    <property type="match status" value="1"/>
</dbReference>
<comment type="similarity">
    <text evidence="1">Belongs to the GASA family.</text>
</comment>
<dbReference type="InterPro" id="IPR003854">
    <property type="entry name" value="GASA"/>
</dbReference>
<reference evidence="4 5" key="1">
    <citation type="journal article" date="2021" name="Commun. Biol.">
        <title>The genome of Shorea leprosula (Dipterocarpaceae) highlights the ecological relevance of drought in aseasonal tropical rainforests.</title>
        <authorList>
            <person name="Ng K.K.S."/>
            <person name="Kobayashi M.J."/>
            <person name="Fawcett J.A."/>
            <person name="Hatakeyama M."/>
            <person name="Paape T."/>
            <person name="Ng C.H."/>
            <person name="Ang C.C."/>
            <person name="Tnah L.H."/>
            <person name="Lee C.T."/>
            <person name="Nishiyama T."/>
            <person name="Sese J."/>
            <person name="O'Brien M.J."/>
            <person name="Copetti D."/>
            <person name="Mohd Noor M.I."/>
            <person name="Ong R.C."/>
            <person name="Putra M."/>
            <person name="Sireger I.Z."/>
            <person name="Indrioko S."/>
            <person name="Kosugi Y."/>
            <person name="Izuno A."/>
            <person name="Isagi Y."/>
            <person name="Lee S.L."/>
            <person name="Shimizu K.K."/>
        </authorList>
    </citation>
    <scope>NUCLEOTIDE SEQUENCE [LARGE SCALE GENOMIC DNA]</scope>
    <source>
        <strain evidence="4">214</strain>
    </source>
</reference>
<evidence type="ECO:0000313" key="5">
    <source>
        <dbReference type="Proteomes" id="UP001054252"/>
    </source>
</evidence>
<sequence length="104" mass="11251">MAFSRSYLAALVLLSLLFLHVTEAQLKGTSEAPAPSPSQNIDCGKACEGRCKSSKRPNLCKRSCGSCCHECNCVPPGTSGNYNVCPCYANRTTEKNGKKYRKCP</sequence>
<dbReference type="PANTHER" id="PTHR23201">
    <property type="entry name" value="EXTENSIN, PROLINE-RICH PROTEIN"/>
    <property type="match status" value="1"/>
</dbReference>
<protein>
    <submittedName>
        <fullName evidence="4">Uncharacterized protein</fullName>
    </submittedName>
</protein>